<organism evidence="3 4">
    <name type="scientific">Fructobacillus fructosus</name>
    <dbReference type="NCBI Taxonomy" id="1631"/>
    <lineage>
        <taxon>Bacteria</taxon>
        <taxon>Bacillati</taxon>
        <taxon>Bacillota</taxon>
        <taxon>Bacilli</taxon>
        <taxon>Lactobacillales</taxon>
        <taxon>Lactobacillaceae</taxon>
        <taxon>Fructobacillus</taxon>
    </lineage>
</organism>
<dbReference type="SMART" id="SM00530">
    <property type="entry name" value="HTH_XRE"/>
    <property type="match status" value="1"/>
</dbReference>
<dbReference type="Proteomes" id="UP001314261">
    <property type="component" value="Unassembled WGS sequence"/>
</dbReference>
<dbReference type="RefSeq" id="WP_338346286.1">
    <property type="nucleotide sequence ID" value="NZ_CAUZLR010000006.1"/>
</dbReference>
<evidence type="ECO:0000313" key="4">
    <source>
        <dbReference type="Proteomes" id="UP001314261"/>
    </source>
</evidence>
<dbReference type="SUPFAM" id="SSF47413">
    <property type="entry name" value="lambda repressor-like DNA-binding domains"/>
    <property type="match status" value="1"/>
</dbReference>
<proteinExistence type="predicted"/>
<gene>
    <name evidence="3" type="ORF">R54839_PPFHFPJH_01088</name>
</gene>
<sequence>MANRLKELRKEKGYTLNDIAKATGITRGTYNNYENEKTEPKLATWQKLADFFGVDIGYLQGISKSKNALHDKNASDFDQINQTFEEQFTTEYLEELLRYILKEVSNENYGITERGYIANVLQVLGYENNEKLIQFLFILTYTINNIAAYKQPTSDETIDLLLGQLKELLSAYKE</sequence>
<dbReference type="CDD" id="cd00093">
    <property type="entry name" value="HTH_XRE"/>
    <property type="match status" value="1"/>
</dbReference>
<evidence type="ECO:0000256" key="1">
    <source>
        <dbReference type="ARBA" id="ARBA00023125"/>
    </source>
</evidence>
<keyword evidence="1" id="KW-0238">DNA-binding</keyword>
<dbReference type="PROSITE" id="PS50943">
    <property type="entry name" value="HTH_CROC1"/>
    <property type="match status" value="1"/>
</dbReference>
<dbReference type="InterPro" id="IPR001387">
    <property type="entry name" value="Cro/C1-type_HTH"/>
</dbReference>
<dbReference type="InterPro" id="IPR010982">
    <property type="entry name" value="Lambda_DNA-bd_dom_sf"/>
</dbReference>
<dbReference type="PANTHER" id="PTHR46558:SF11">
    <property type="entry name" value="HTH-TYPE TRANSCRIPTIONAL REGULATOR XRE"/>
    <property type="match status" value="1"/>
</dbReference>
<dbReference type="Pfam" id="PF01381">
    <property type="entry name" value="HTH_3"/>
    <property type="match status" value="1"/>
</dbReference>
<evidence type="ECO:0000259" key="2">
    <source>
        <dbReference type="PROSITE" id="PS50943"/>
    </source>
</evidence>
<accession>A0ABN9YTX2</accession>
<dbReference type="Gene3D" id="1.10.260.40">
    <property type="entry name" value="lambda repressor-like DNA-binding domains"/>
    <property type="match status" value="1"/>
</dbReference>
<evidence type="ECO:0000313" key="3">
    <source>
        <dbReference type="EMBL" id="CAK1245307.1"/>
    </source>
</evidence>
<dbReference type="PANTHER" id="PTHR46558">
    <property type="entry name" value="TRACRIPTIONAL REGULATORY PROTEIN-RELATED-RELATED"/>
    <property type="match status" value="1"/>
</dbReference>
<comment type="caution">
    <text evidence="3">The sequence shown here is derived from an EMBL/GenBank/DDBJ whole genome shotgun (WGS) entry which is preliminary data.</text>
</comment>
<dbReference type="EMBL" id="CAUZLR010000006">
    <property type="protein sequence ID" value="CAK1245307.1"/>
    <property type="molecule type" value="Genomic_DNA"/>
</dbReference>
<reference evidence="3 4" key="1">
    <citation type="submission" date="2023-10" db="EMBL/GenBank/DDBJ databases">
        <authorList>
            <person name="Botero Cardona J."/>
        </authorList>
    </citation>
    <scope>NUCLEOTIDE SEQUENCE [LARGE SCALE GENOMIC DNA]</scope>
    <source>
        <strain evidence="3 4">R-54839</strain>
    </source>
</reference>
<protein>
    <submittedName>
        <fullName evidence="3">Contains XRE-family HTH domain (HipB)</fullName>
    </submittedName>
</protein>
<name>A0ABN9YTX2_9LACO</name>
<feature type="domain" description="HTH cro/C1-type" evidence="2">
    <location>
        <begin position="5"/>
        <end position="59"/>
    </location>
</feature>
<keyword evidence="4" id="KW-1185">Reference proteome</keyword>